<keyword evidence="8" id="KW-1185">Reference proteome</keyword>
<dbReference type="Proteomes" id="UP000799118">
    <property type="component" value="Unassembled WGS sequence"/>
</dbReference>
<organism evidence="7 8">
    <name type="scientific">Gymnopus androsaceus JB14</name>
    <dbReference type="NCBI Taxonomy" id="1447944"/>
    <lineage>
        <taxon>Eukaryota</taxon>
        <taxon>Fungi</taxon>
        <taxon>Dikarya</taxon>
        <taxon>Basidiomycota</taxon>
        <taxon>Agaricomycotina</taxon>
        <taxon>Agaricomycetes</taxon>
        <taxon>Agaricomycetidae</taxon>
        <taxon>Agaricales</taxon>
        <taxon>Marasmiineae</taxon>
        <taxon>Omphalotaceae</taxon>
        <taxon>Gymnopus</taxon>
    </lineage>
</organism>
<sequence>MRLTEMTYKISSFNLPIPPGSSPPMAEAVVAGLAPRNGPANGSANGSGTATDHLRIEDIQVKYAAERDKRMRADGSAQFVDLSKSPEFAYLAKDPWVNHAFLNKQKPAIENGDSIKFLVLGAGMGGLLFAVRLIQAGFKASEIRLVDIAGGFGGTWYWNRYPGLMCDTEAYIYLPLLEETGFIPKHKYSYGSEIREYANIIAEKWDLTDKAIFRTEMKTADWDESGKRWAVTMVETRGSSEESKQNPIAIHAQFILAATGVLNFPQVPKLPGLDKFKGHHFHTSRWDYGYTGGEPDGQNNQNPALEKLKDKRVALLGTGATAVQAVPHLAKWSKELIVFQRTPSAVDERGQRATDVTKWKEEVAFKKGWQSERMVRFESYIGGAPSGEDLVMDGWTDLKAYHALIGGPSRGIVPLEKIADDISNSHTIDVERMNRVRARVDELVKDKITADKLKAWYPTWCKRPTFHDDYLPAFNRPNVKLVDTHGKGVERITDRGLVVNGQEYPTDLLILSTGYRGLSSGNGSPGHKANVVVKGRDGKAMNDKWDRSIATLHGVISHDFPNFFFSGFSQASLTANYTHLLDQFARHVAYIIAECARIAQNSNNSDKFSIEPSIEAEEDWTRQIVSGAGNFSAIVGCTPGYINREGEANKPKPVEEQMKAARGSIWPLGMGSFVETIEAWREKGGLEGIEVNV</sequence>
<dbReference type="OrthoDB" id="66881at2759"/>
<dbReference type="InterPro" id="IPR036188">
    <property type="entry name" value="FAD/NAD-bd_sf"/>
</dbReference>
<evidence type="ECO:0000313" key="8">
    <source>
        <dbReference type="Proteomes" id="UP000799118"/>
    </source>
</evidence>
<evidence type="ECO:0000313" key="7">
    <source>
        <dbReference type="EMBL" id="KAE9392420.1"/>
    </source>
</evidence>
<dbReference type="InterPro" id="IPR020946">
    <property type="entry name" value="Flavin_mOase-like"/>
</dbReference>
<keyword evidence="4" id="KW-0274">FAD</keyword>
<dbReference type="Pfam" id="PF00743">
    <property type="entry name" value="FMO-like"/>
    <property type="match status" value="1"/>
</dbReference>
<dbReference type="SUPFAM" id="SSF51905">
    <property type="entry name" value="FAD/NAD(P)-binding domain"/>
    <property type="match status" value="1"/>
</dbReference>
<evidence type="ECO:0000256" key="4">
    <source>
        <dbReference type="ARBA" id="ARBA00022827"/>
    </source>
</evidence>
<comment type="similarity">
    <text evidence="2">Belongs to the FAD-binding monooxygenase family.</text>
</comment>
<evidence type="ECO:0000256" key="1">
    <source>
        <dbReference type="ARBA" id="ARBA00001974"/>
    </source>
</evidence>
<dbReference type="PANTHER" id="PTHR43098:SF2">
    <property type="entry name" value="FAD-BINDING MONOOXYGENASE AUSB-RELATED"/>
    <property type="match status" value="1"/>
</dbReference>
<protein>
    <submittedName>
        <fullName evidence="7">Cyclohexanone monooxygenase</fullName>
    </submittedName>
</protein>
<dbReference type="PANTHER" id="PTHR43098">
    <property type="entry name" value="L-ORNITHINE N(5)-MONOOXYGENASE-RELATED"/>
    <property type="match status" value="1"/>
</dbReference>
<accession>A0A6A4H3X6</accession>
<keyword evidence="5" id="KW-0521">NADP</keyword>
<evidence type="ECO:0000256" key="2">
    <source>
        <dbReference type="ARBA" id="ARBA00010139"/>
    </source>
</evidence>
<dbReference type="GO" id="GO:0050661">
    <property type="term" value="F:NADP binding"/>
    <property type="evidence" value="ECO:0007669"/>
    <property type="project" value="InterPro"/>
</dbReference>
<dbReference type="GO" id="GO:0004499">
    <property type="term" value="F:N,N-dimethylaniline monooxygenase activity"/>
    <property type="evidence" value="ECO:0007669"/>
    <property type="project" value="InterPro"/>
</dbReference>
<comment type="cofactor">
    <cofactor evidence="1">
        <name>FAD</name>
        <dbReference type="ChEBI" id="CHEBI:57692"/>
    </cofactor>
</comment>
<dbReference type="AlphaFoldDB" id="A0A6A4H3X6"/>
<keyword evidence="6" id="KW-0560">Oxidoreductase</keyword>
<keyword evidence="3" id="KW-0285">Flavoprotein</keyword>
<evidence type="ECO:0000256" key="3">
    <source>
        <dbReference type="ARBA" id="ARBA00022630"/>
    </source>
</evidence>
<reference evidence="7" key="1">
    <citation type="journal article" date="2019" name="Environ. Microbiol.">
        <title>Fungal ecological strategies reflected in gene transcription - a case study of two litter decomposers.</title>
        <authorList>
            <person name="Barbi F."/>
            <person name="Kohler A."/>
            <person name="Barry K."/>
            <person name="Baskaran P."/>
            <person name="Daum C."/>
            <person name="Fauchery L."/>
            <person name="Ihrmark K."/>
            <person name="Kuo A."/>
            <person name="LaButti K."/>
            <person name="Lipzen A."/>
            <person name="Morin E."/>
            <person name="Grigoriev I.V."/>
            <person name="Henrissat B."/>
            <person name="Lindahl B."/>
            <person name="Martin F."/>
        </authorList>
    </citation>
    <scope>NUCLEOTIDE SEQUENCE</scope>
    <source>
        <strain evidence="7">JB14</strain>
    </source>
</reference>
<dbReference type="Gene3D" id="3.50.50.60">
    <property type="entry name" value="FAD/NAD(P)-binding domain"/>
    <property type="match status" value="2"/>
</dbReference>
<name>A0A6A4H3X6_9AGAR</name>
<dbReference type="Pfam" id="PF13450">
    <property type="entry name" value="NAD_binding_8"/>
    <property type="match status" value="1"/>
</dbReference>
<keyword evidence="7" id="KW-0503">Monooxygenase</keyword>
<proteinExistence type="inferred from homology"/>
<evidence type="ECO:0000256" key="6">
    <source>
        <dbReference type="ARBA" id="ARBA00023002"/>
    </source>
</evidence>
<dbReference type="EMBL" id="ML769596">
    <property type="protein sequence ID" value="KAE9392420.1"/>
    <property type="molecule type" value="Genomic_DNA"/>
</dbReference>
<evidence type="ECO:0000256" key="5">
    <source>
        <dbReference type="ARBA" id="ARBA00022857"/>
    </source>
</evidence>
<dbReference type="GO" id="GO:0050660">
    <property type="term" value="F:flavin adenine dinucleotide binding"/>
    <property type="evidence" value="ECO:0007669"/>
    <property type="project" value="InterPro"/>
</dbReference>
<dbReference type="InterPro" id="IPR050775">
    <property type="entry name" value="FAD-binding_Monooxygenases"/>
</dbReference>
<gene>
    <name evidence="7" type="ORF">BT96DRAFT_887981</name>
</gene>